<evidence type="ECO:0000313" key="1">
    <source>
        <dbReference type="EMBL" id="KAK5621678.1"/>
    </source>
</evidence>
<organism evidence="1 2">
    <name type="scientific">Crenichthys baileyi</name>
    <name type="common">White River springfish</name>
    <dbReference type="NCBI Taxonomy" id="28760"/>
    <lineage>
        <taxon>Eukaryota</taxon>
        <taxon>Metazoa</taxon>
        <taxon>Chordata</taxon>
        <taxon>Craniata</taxon>
        <taxon>Vertebrata</taxon>
        <taxon>Euteleostomi</taxon>
        <taxon>Actinopterygii</taxon>
        <taxon>Neopterygii</taxon>
        <taxon>Teleostei</taxon>
        <taxon>Neoteleostei</taxon>
        <taxon>Acanthomorphata</taxon>
        <taxon>Ovalentaria</taxon>
        <taxon>Atherinomorphae</taxon>
        <taxon>Cyprinodontiformes</taxon>
        <taxon>Goodeidae</taxon>
        <taxon>Crenichthys</taxon>
    </lineage>
</organism>
<keyword evidence="2" id="KW-1185">Reference proteome</keyword>
<comment type="caution">
    <text evidence="1">The sequence shown here is derived from an EMBL/GenBank/DDBJ whole genome shotgun (WGS) entry which is preliminary data.</text>
</comment>
<dbReference type="Proteomes" id="UP001311232">
    <property type="component" value="Unassembled WGS sequence"/>
</dbReference>
<reference evidence="1 2" key="1">
    <citation type="submission" date="2021-06" db="EMBL/GenBank/DDBJ databases">
        <authorList>
            <person name="Palmer J.M."/>
        </authorList>
    </citation>
    <scope>NUCLEOTIDE SEQUENCE [LARGE SCALE GENOMIC DNA]</scope>
    <source>
        <strain evidence="1 2">MEX-2019</strain>
        <tissue evidence="1">Muscle</tissue>
    </source>
</reference>
<accession>A0AAV9SKF3</accession>
<sequence>MTSAAFVFGNPLRKPRGGLEDGPPPLPVPVREGCEYKLPQSAVPQWLQGTGRQGPSRFCITRQGSTVVLGLQSSNAGFFVVVLQTGWSGGLLHGWAGLQTGFVVGVSGSSADLLNFGFRRDVLLVVLLNFISARVDLWVACLNSVPARVNLRVALALRLTLSLFLTPQMASQA</sequence>
<evidence type="ECO:0000313" key="2">
    <source>
        <dbReference type="Proteomes" id="UP001311232"/>
    </source>
</evidence>
<name>A0AAV9SKF3_9TELE</name>
<proteinExistence type="predicted"/>
<protein>
    <submittedName>
        <fullName evidence="1">Uncharacterized protein</fullName>
    </submittedName>
</protein>
<gene>
    <name evidence="1" type="ORF">CRENBAI_022063</name>
</gene>
<dbReference type="EMBL" id="JAHHUM010000296">
    <property type="protein sequence ID" value="KAK5621678.1"/>
    <property type="molecule type" value="Genomic_DNA"/>
</dbReference>
<dbReference type="AlphaFoldDB" id="A0AAV9SKF3"/>